<evidence type="ECO:0000313" key="2">
    <source>
        <dbReference type="WBParaSite" id="TMUE_0000001778.1"/>
    </source>
</evidence>
<dbReference type="STRING" id="70415.A0A5S6Q3K3"/>
<accession>A0A5S6Q3K3</accession>
<dbReference type="AlphaFoldDB" id="A0A5S6Q3K3"/>
<reference evidence="2" key="1">
    <citation type="submission" date="2019-12" db="UniProtKB">
        <authorList>
            <consortium name="WormBaseParasite"/>
        </authorList>
    </citation>
    <scope>IDENTIFICATION</scope>
</reference>
<dbReference type="Proteomes" id="UP000046395">
    <property type="component" value="Unassembled WGS sequence"/>
</dbReference>
<dbReference type="WBParaSite" id="TMUE_0000001778.1">
    <property type="protein sequence ID" value="TMUE_0000001778.1"/>
    <property type="gene ID" value="WBGene00297652"/>
</dbReference>
<evidence type="ECO:0000313" key="1">
    <source>
        <dbReference type="Proteomes" id="UP000046395"/>
    </source>
</evidence>
<organism evidence="1 2">
    <name type="scientific">Trichuris muris</name>
    <name type="common">Mouse whipworm</name>
    <dbReference type="NCBI Taxonomy" id="70415"/>
    <lineage>
        <taxon>Eukaryota</taxon>
        <taxon>Metazoa</taxon>
        <taxon>Ecdysozoa</taxon>
        <taxon>Nematoda</taxon>
        <taxon>Enoplea</taxon>
        <taxon>Dorylaimia</taxon>
        <taxon>Trichinellida</taxon>
        <taxon>Trichuridae</taxon>
        <taxon>Trichuris</taxon>
    </lineage>
</organism>
<sequence length="222" mass="24321">MHLSKANNATDRDQLPRIVHRRMKSSIYAKRAVYRRWLSRRNISADDITFNVDTILDYGTLIMILMMAGGTVTTLTGISRDMDTIVEDMDTMVVDMDTTVVDMNMEAGMGMGMDMVMEADTGMRVDMGVGADMGMGVDMGVGADMGMGVDMGVGADMGMGMDMVMGADVDMEVGMDVEVGMDMEVVMDMEVDMVTVAVIIVLNKELLFVNEIMPRFVSVVIK</sequence>
<proteinExistence type="predicted"/>
<keyword evidence="1" id="KW-1185">Reference proteome</keyword>
<protein>
    <submittedName>
        <fullName evidence="2">Uncharacterized protein</fullName>
    </submittedName>
</protein>
<name>A0A5S6Q3K3_TRIMR</name>